<reference evidence="1 2" key="1">
    <citation type="submission" date="2019-11" db="EMBL/GenBank/DDBJ databases">
        <title>Whole genome sequence of Oryza granulata.</title>
        <authorList>
            <person name="Li W."/>
        </authorList>
    </citation>
    <scope>NUCLEOTIDE SEQUENCE [LARGE SCALE GENOMIC DNA]</scope>
    <source>
        <strain evidence="2">cv. Menghai</strain>
        <tissue evidence="1">Leaf</tissue>
    </source>
</reference>
<feature type="non-terminal residue" evidence="1">
    <location>
        <position position="1"/>
    </location>
</feature>
<name>A0A6G1EP04_9ORYZ</name>
<dbReference type="SUPFAM" id="SSF50249">
    <property type="entry name" value="Nucleic acid-binding proteins"/>
    <property type="match status" value="1"/>
</dbReference>
<accession>A0A6G1EP04</accession>
<evidence type="ECO:0000313" key="2">
    <source>
        <dbReference type="Proteomes" id="UP000479710"/>
    </source>
</evidence>
<gene>
    <name evidence="1" type="ORF">E2562_023058</name>
</gene>
<organism evidence="1 2">
    <name type="scientific">Oryza meyeriana var. granulata</name>
    <dbReference type="NCBI Taxonomy" id="110450"/>
    <lineage>
        <taxon>Eukaryota</taxon>
        <taxon>Viridiplantae</taxon>
        <taxon>Streptophyta</taxon>
        <taxon>Embryophyta</taxon>
        <taxon>Tracheophyta</taxon>
        <taxon>Spermatophyta</taxon>
        <taxon>Magnoliopsida</taxon>
        <taxon>Liliopsida</taxon>
        <taxon>Poales</taxon>
        <taxon>Poaceae</taxon>
        <taxon>BOP clade</taxon>
        <taxon>Oryzoideae</taxon>
        <taxon>Oryzeae</taxon>
        <taxon>Oryzinae</taxon>
        <taxon>Oryza</taxon>
        <taxon>Oryza meyeriana</taxon>
    </lineage>
</organism>
<feature type="non-terminal residue" evidence="1">
    <location>
        <position position="72"/>
    </location>
</feature>
<proteinExistence type="predicted"/>
<comment type="caution">
    <text evidence="1">The sequence shown here is derived from an EMBL/GenBank/DDBJ whole genome shotgun (WGS) entry which is preliminary data.</text>
</comment>
<dbReference type="OrthoDB" id="1743930at2759"/>
<dbReference type="AlphaFoldDB" id="A0A6G1EP04"/>
<keyword evidence="2" id="KW-1185">Reference proteome</keyword>
<dbReference type="Gene3D" id="2.40.50.140">
    <property type="entry name" value="Nucleic acid-binding proteins"/>
    <property type="match status" value="1"/>
</dbReference>
<dbReference type="EMBL" id="SPHZ02000003">
    <property type="protein sequence ID" value="KAF0926335.1"/>
    <property type="molecule type" value="Genomic_DNA"/>
</dbReference>
<evidence type="ECO:0000313" key="1">
    <source>
        <dbReference type="EMBL" id="KAF0926335.1"/>
    </source>
</evidence>
<dbReference type="Proteomes" id="UP000479710">
    <property type="component" value="Unassembled WGS sequence"/>
</dbReference>
<protein>
    <submittedName>
        <fullName evidence="1">Uncharacterized protein</fullName>
    </submittedName>
</protein>
<dbReference type="InterPro" id="IPR012340">
    <property type="entry name" value="NA-bd_OB-fold"/>
</dbReference>
<sequence>CSIQWSSRSVVYLTSIFCFGYKLPMEYSILSQLNPTRHNWRIKVRVSRLWHLSGISKGRGFSAMELILVDEE</sequence>